<dbReference type="InterPro" id="IPR000073">
    <property type="entry name" value="AB_hydrolase_1"/>
</dbReference>
<evidence type="ECO:0000313" key="2">
    <source>
        <dbReference type="EMBL" id="MBB5707406.1"/>
    </source>
</evidence>
<comment type="caution">
    <text evidence="2">The sequence shown here is derived from an EMBL/GenBank/DDBJ whole genome shotgun (WGS) entry which is preliminary data.</text>
</comment>
<dbReference type="AlphaFoldDB" id="A0A7W9B7E5"/>
<reference evidence="2 3" key="1">
    <citation type="submission" date="2020-08" db="EMBL/GenBank/DDBJ databases">
        <title>Genomic Encyclopedia of Type Strains, Phase IV (KMG-IV): sequencing the most valuable type-strain genomes for metagenomic binning, comparative biology and taxonomic classification.</title>
        <authorList>
            <person name="Goeker M."/>
        </authorList>
    </citation>
    <scope>NUCLEOTIDE SEQUENCE [LARGE SCALE GENOMIC DNA]</scope>
    <source>
        <strain evidence="2 3">DSM 27163</strain>
    </source>
</reference>
<evidence type="ECO:0000259" key="1">
    <source>
        <dbReference type="Pfam" id="PF12697"/>
    </source>
</evidence>
<protein>
    <submittedName>
        <fullName evidence="2">Pimeloyl-ACP methyl ester carboxylesterase</fullName>
    </submittedName>
</protein>
<dbReference type="PANTHER" id="PTHR43194">
    <property type="entry name" value="HYDROLASE ALPHA/BETA FOLD FAMILY"/>
    <property type="match status" value="1"/>
</dbReference>
<accession>A0A7W9B7E5</accession>
<sequence length="279" mass="30859">MAHQPDRGLVTVADGDVEWAAWGERGKSGLLLLIGNGAHIGWYRHIAPMLADDYRVATFNWSGMGGSARREQYSVETLIAEAMAVAEAAGLYEADRPPFMAAHSFGGFMGLHILVRNGERFAGGVLVDSRLRVRQAWGDDAEEVGPFHVHATREQAIARFRLKPEQPEINPFIFDMLAGEAVEQVATGWRFRQDPDMRRKTPVGNDLMPLIAQAKCPLAFMRGSCSKSVIDEIWAEQKSMAADGTLFVEIPDAHHHLMLDQPIAFIAALRAILQAFPRT</sequence>
<keyword evidence="3" id="KW-1185">Reference proteome</keyword>
<dbReference type="RefSeq" id="WP_184099208.1">
    <property type="nucleotide sequence ID" value="NZ_JACIJH010000009.1"/>
</dbReference>
<dbReference type="Proteomes" id="UP000537161">
    <property type="component" value="Unassembled WGS sequence"/>
</dbReference>
<dbReference type="EMBL" id="JACIJH010000009">
    <property type="protein sequence ID" value="MBB5707406.1"/>
    <property type="molecule type" value="Genomic_DNA"/>
</dbReference>
<name>A0A7W9B7E5_9SPHN</name>
<gene>
    <name evidence="2" type="ORF">FHR21_002772</name>
</gene>
<dbReference type="Pfam" id="PF12697">
    <property type="entry name" value="Abhydrolase_6"/>
    <property type="match status" value="1"/>
</dbReference>
<dbReference type="SUPFAM" id="SSF53474">
    <property type="entry name" value="alpha/beta-Hydrolases"/>
    <property type="match status" value="1"/>
</dbReference>
<dbReference type="InterPro" id="IPR050228">
    <property type="entry name" value="Carboxylesterase_BioH"/>
</dbReference>
<feature type="domain" description="AB hydrolase-1" evidence="1">
    <location>
        <begin position="41"/>
        <end position="268"/>
    </location>
</feature>
<proteinExistence type="predicted"/>
<evidence type="ECO:0000313" key="3">
    <source>
        <dbReference type="Proteomes" id="UP000537161"/>
    </source>
</evidence>
<dbReference type="PANTHER" id="PTHR43194:SF5">
    <property type="entry name" value="PIMELOYL-[ACYL-CARRIER PROTEIN] METHYL ESTER ESTERASE"/>
    <property type="match status" value="1"/>
</dbReference>
<dbReference type="Gene3D" id="3.40.50.1820">
    <property type="entry name" value="alpha/beta hydrolase"/>
    <property type="match status" value="1"/>
</dbReference>
<organism evidence="2 3">
    <name type="scientific">Sphingopyxis panaciterrulae</name>
    <dbReference type="NCBI Taxonomy" id="462372"/>
    <lineage>
        <taxon>Bacteria</taxon>
        <taxon>Pseudomonadati</taxon>
        <taxon>Pseudomonadota</taxon>
        <taxon>Alphaproteobacteria</taxon>
        <taxon>Sphingomonadales</taxon>
        <taxon>Sphingomonadaceae</taxon>
        <taxon>Sphingopyxis</taxon>
    </lineage>
</organism>
<dbReference type="InterPro" id="IPR029058">
    <property type="entry name" value="AB_hydrolase_fold"/>
</dbReference>